<organism evidence="2 3">
    <name type="scientific">Perkinsus olseni</name>
    <name type="common">Perkinsus atlanticus</name>
    <dbReference type="NCBI Taxonomy" id="32597"/>
    <lineage>
        <taxon>Eukaryota</taxon>
        <taxon>Sar</taxon>
        <taxon>Alveolata</taxon>
        <taxon>Perkinsozoa</taxon>
        <taxon>Perkinsea</taxon>
        <taxon>Perkinsida</taxon>
        <taxon>Perkinsidae</taxon>
        <taxon>Perkinsus</taxon>
    </lineage>
</organism>
<dbReference type="AlphaFoldDB" id="A0A7J6QZR5"/>
<name>A0A7J6QZR5_PEROL</name>
<sequence>DIQDGMFTVLESSEAPEGEAEQATQGKPKDLPSEYPCPDSIEITASLPARAHAGMVDISGTGDMEKEGGKGGPCMLPSTHKGTVRSEGLAFRVIPDADCRSGHQHPHSLPRFGEERVRSDVFHRSGEARICPIVTARLGDGRAPSTPLTARLGEKGAGPVVQGSIVRQQGPRSEGLLRFDGDVSSTRRSVRESLHALSAQGPLWVLPEGYLARAAERESLVLVRHYGLLRVGPHLDDPIGGSYVTDGASMVPILTLEREQLHVLSVGDPLWVLPEGFSADVIGCVPLVPVRHYGLLR</sequence>
<evidence type="ECO:0000313" key="2">
    <source>
        <dbReference type="EMBL" id="KAF4712880.1"/>
    </source>
</evidence>
<feature type="non-terminal residue" evidence="2">
    <location>
        <position position="1"/>
    </location>
</feature>
<dbReference type="EMBL" id="JABANO010029835">
    <property type="protein sequence ID" value="KAF4712880.1"/>
    <property type="molecule type" value="Genomic_DNA"/>
</dbReference>
<dbReference type="Proteomes" id="UP000553632">
    <property type="component" value="Unassembled WGS sequence"/>
</dbReference>
<evidence type="ECO:0000313" key="3">
    <source>
        <dbReference type="Proteomes" id="UP000553632"/>
    </source>
</evidence>
<evidence type="ECO:0000256" key="1">
    <source>
        <dbReference type="SAM" id="MobiDB-lite"/>
    </source>
</evidence>
<keyword evidence="3" id="KW-1185">Reference proteome</keyword>
<reference evidence="2 3" key="1">
    <citation type="submission" date="2020-04" db="EMBL/GenBank/DDBJ databases">
        <title>Perkinsus olseni comparative genomics.</title>
        <authorList>
            <person name="Bogema D.R."/>
        </authorList>
    </citation>
    <scope>NUCLEOTIDE SEQUENCE [LARGE SCALE GENOMIC DNA]</scope>
    <source>
        <strain evidence="2 3">ATCC PRA-207</strain>
    </source>
</reference>
<comment type="caution">
    <text evidence="2">The sequence shown here is derived from an EMBL/GenBank/DDBJ whole genome shotgun (WGS) entry which is preliminary data.</text>
</comment>
<proteinExistence type="predicted"/>
<accession>A0A7J6QZR5</accession>
<gene>
    <name evidence="2" type="ORF">FOZ63_015089</name>
</gene>
<feature type="region of interest" description="Disordered" evidence="1">
    <location>
        <begin position="59"/>
        <end position="79"/>
    </location>
</feature>
<protein>
    <submittedName>
        <fullName evidence="2">Uncharacterized protein</fullName>
    </submittedName>
</protein>
<feature type="non-terminal residue" evidence="2">
    <location>
        <position position="297"/>
    </location>
</feature>
<feature type="region of interest" description="Disordered" evidence="1">
    <location>
        <begin position="1"/>
        <end position="40"/>
    </location>
</feature>